<organism evidence="1 2">
    <name type="scientific">Brassica cretica</name>
    <name type="common">Mustard</name>
    <dbReference type="NCBI Taxonomy" id="69181"/>
    <lineage>
        <taxon>Eukaryota</taxon>
        <taxon>Viridiplantae</taxon>
        <taxon>Streptophyta</taxon>
        <taxon>Embryophyta</taxon>
        <taxon>Tracheophyta</taxon>
        <taxon>Spermatophyta</taxon>
        <taxon>Magnoliopsida</taxon>
        <taxon>eudicotyledons</taxon>
        <taxon>Gunneridae</taxon>
        <taxon>Pentapetalae</taxon>
        <taxon>rosids</taxon>
        <taxon>malvids</taxon>
        <taxon>Brassicales</taxon>
        <taxon>Brassicaceae</taxon>
        <taxon>Brassiceae</taxon>
        <taxon>Brassica</taxon>
    </lineage>
</organism>
<accession>A0ABQ7CU80</accession>
<evidence type="ECO:0000313" key="2">
    <source>
        <dbReference type="Proteomes" id="UP000266723"/>
    </source>
</evidence>
<name>A0ABQ7CU80_BRACR</name>
<sequence>MMELRCSQVAEAKEHREKNEAQPFKEFKEAYEILKSIQGLTRWTDFWWACIKVLKEDPFAREMNFYNESDHDRITFLEGYAGYDLHGNFSGECFKALQHCHGDPSSANPEKNIIRPTMESYKDFAAPSRSELMSLFEEPHPSPFMAIKGGSHYHHSFVAVAPLDLTTTGAAMFLTTTVHPFTLPRFCKQPTSSVIAGAQRRLCKPPTNSVIAGAQRRLCKPPTRSDIAGVQRRLYQSPTRRFWEYRDGLLYTWRYTYILMRKCGVHRVPCTISALDVLCGVLDIVFVSC</sequence>
<evidence type="ECO:0000313" key="1">
    <source>
        <dbReference type="EMBL" id="KAF3563218.1"/>
    </source>
</evidence>
<dbReference type="EMBL" id="QGKV02000759">
    <property type="protein sequence ID" value="KAF3563218.1"/>
    <property type="molecule type" value="Genomic_DNA"/>
</dbReference>
<reference evidence="1 2" key="1">
    <citation type="journal article" date="2020" name="BMC Genomics">
        <title>Intraspecific diversification of the crop wild relative Brassica cretica Lam. using demographic model selection.</title>
        <authorList>
            <person name="Kioukis A."/>
            <person name="Michalopoulou V.A."/>
            <person name="Briers L."/>
            <person name="Pirintsos S."/>
            <person name="Studholme D.J."/>
            <person name="Pavlidis P."/>
            <person name="Sarris P.F."/>
        </authorList>
    </citation>
    <scope>NUCLEOTIDE SEQUENCE [LARGE SCALE GENOMIC DNA]</scope>
    <source>
        <strain evidence="2">cv. PFS-1207/04</strain>
    </source>
</reference>
<gene>
    <name evidence="1" type="ORF">DY000_02016434</name>
</gene>
<dbReference type="Proteomes" id="UP000266723">
    <property type="component" value="Unassembled WGS sequence"/>
</dbReference>
<protein>
    <submittedName>
        <fullName evidence="1">Uncharacterized protein</fullName>
    </submittedName>
</protein>
<comment type="caution">
    <text evidence="1">The sequence shown here is derived from an EMBL/GenBank/DDBJ whole genome shotgun (WGS) entry which is preliminary data.</text>
</comment>
<keyword evidence="2" id="KW-1185">Reference proteome</keyword>
<proteinExistence type="predicted"/>